<proteinExistence type="predicted"/>
<sequence>MDRGSSEQELWEEEVVADHRWGRFSLWFDVDDHRGSQQLEELRELWKSAQPFDPSSRRIVEQIRSVEICNWNLERSILALCGAIGKKEPTPLPIGHMSSVCEERWRKLWAYYYTLRNWLPHGLPSGYQIVLGMCDPESVVQNHIMRMVGEGNDLKKLYVLRFCLCLERWLGGYPGGESPQMKAHDAAVSAVEEEIRKRDPHREVVPESALIADGDGRLEPCNHKAFRRYDIILSSIGSGTWRAAMPVSGVDGFDRAATLEKYLSPIESWIRGVRPEVGDEANELIGRIYSLLGGRDPVKVFLASLLVSLLRSQQLAAVKLAETRAKKS</sequence>
<evidence type="ECO:0000313" key="1">
    <source>
        <dbReference type="EMBL" id="KPJ51360.1"/>
    </source>
</evidence>
<gene>
    <name evidence="1" type="ORF">AMJ40_00215</name>
</gene>
<evidence type="ECO:0000313" key="2">
    <source>
        <dbReference type="Proteomes" id="UP000051124"/>
    </source>
</evidence>
<accession>A0A0S7WMG0</accession>
<comment type="caution">
    <text evidence="1">The sequence shown here is derived from an EMBL/GenBank/DDBJ whole genome shotgun (WGS) entry which is preliminary data.</text>
</comment>
<dbReference type="EMBL" id="LIZT01000002">
    <property type="protein sequence ID" value="KPJ51360.1"/>
    <property type="molecule type" value="Genomic_DNA"/>
</dbReference>
<dbReference type="Proteomes" id="UP000051124">
    <property type="component" value="Unassembled WGS sequence"/>
</dbReference>
<name>A0A0S7WMG0_UNCT6</name>
<organism evidence="1 2">
    <name type="scientific">candidate division TA06 bacterium DG_26</name>
    <dbReference type="NCBI Taxonomy" id="1703771"/>
    <lineage>
        <taxon>Bacteria</taxon>
        <taxon>Bacteria division TA06</taxon>
    </lineage>
</organism>
<reference evidence="1 2" key="1">
    <citation type="journal article" date="2015" name="Microbiome">
        <title>Genomic resolution of linkages in carbon, nitrogen, and sulfur cycling among widespread estuary sediment bacteria.</title>
        <authorList>
            <person name="Baker B.J."/>
            <person name="Lazar C.S."/>
            <person name="Teske A.P."/>
            <person name="Dick G.J."/>
        </authorList>
    </citation>
    <scope>NUCLEOTIDE SEQUENCE [LARGE SCALE GENOMIC DNA]</scope>
    <source>
        <strain evidence="1">DG_26</strain>
    </source>
</reference>
<protein>
    <submittedName>
        <fullName evidence="1">Uncharacterized protein</fullName>
    </submittedName>
</protein>
<dbReference type="AlphaFoldDB" id="A0A0S7WMG0"/>